<evidence type="ECO:0000313" key="3">
    <source>
        <dbReference type="Proteomes" id="UP001431783"/>
    </source>
</evidence>
<proteinExistence type="predicted"/>
<evidence type="ECO:0000256" key="1">
    <source>
        <dbReference type="SAM" id="MobiDB-lite"/>
    </source>
</evidence>
<name>A0AAW1TZ32_9CUCU</name>
<sequence>MLITPSLGEGHVEENVEKDLQENHIEQNAEEQIILNEAGQSTQLDAKEILIEGKDIQSDDIEKNNQDATEDKNIVEVLQEENIEEKDEGHIEKEADEGKLPSSSSSSVLSRDYIDFDCSMMKCFKEIEISSSSIFKHPLYYFPEPEDPGILEAFIYEPPPPIENNVGRERYIRICKSLGIFPLRRVLESLESDQMDLRYYGLRPKELKAIFQTLEVNTYVNVLLLQDSSIDEESANLLSNMLLRNDTITHLDLKQCELGTKGAQALNEGIRSTVNLKELDLSFNSIGDKGIQALRTALRTNESIKKINLGHNNLSSAAANTLQQFFTHNEVIEDVNLEWNILCGDETIKKIATGLKANKNLLSLNLAWNAFGSLQAAKELGRYIRETTTLEYLDLSNNGFRGDPAMIIKRAIGANTSLKHVKLGNNPLSTVEAAEFGTMLLQSETLQTLDLENIYLDKTFNPTLNKIKRAGKNMLFGGLLRNYKIKDLMLVQ</sequence>
<dbReference type="Gene3D" id="3.80.10.10">
    <property type="entry name" value="Ribonuclease Inhibitor"/>
    <property type="match status" value="2"/>
</dbReference>
<reference evidence="2 3" key="1">
    <citation type="submission" date="2023-03" db="EMBL/GenBank/DDBJ databases">
        <title>Genome insight into feeding habits of ladybird beetles.</title>
        <authorList>
            <person name="Li H.-S."/>
            <person name="Huang Y.-H."/>
            <person name="Pang H."/>
        </authorList>
    </citation>
    <scope>NUCLEOTIDE SEQUENCE [LARGE SCALE GENOMIC DNA]</scope>
    <source>
        <strain evidence="2">SYSU_2023b</strain>
        <tissue evidence="2">Whole body</tissue>
    </source>
</reference>
<feature type="compositionally biased region" description="Basic and acidic residues" evidence="1">
    <location>
        <begin position="87"/>
        <end position="99"/>
    </location>
</feature>
<dbReference type="InterPro" id="IPR052394">
    <property type="entry name" value="LRR-containing"/>
</dbReference>
<dbReference type="SUPFAM" id="SSF52047">
    <property type="entry name" value="RNI-like"/>
    <property type="match status" value="1"/>
</dbReference>
<dbReference type="Proteomes" id="UP001431783">
    <property type="component" value="Unassembled WGS sequence"/>
</dbReference>
<organism evidence="2 3">
    <name type="scientific">Henosepilachna vigintioctopunctata</name>
    <dbReference type="NCBI Taxonomy" id="420089"/>
    <lineage>
        <taxon>Eukaryota</taxon>
        <taxon>Metazoa</taxon>
        <taxon>Ecdysozoa</taxon>
        <taxon>Arthropoda</taxon>
        <taxon>Hexapoda</taxon>
        <taxon>Insecta</taxon>
        <taxon>Pterygota</taxon>
        <taxon>Neoptera</taxon>
        <taxon>Endopterygota</taxon>
        <taxon>Coleoptera</taxon>
        <taxon>Polyphaga</taxon>
        <taxon>Cucujiformia</taxon>
        <taxon>Coccinelloidea</taxon>
        <taxon>Coccinellidae</taxon>
        <taxon>Epilachninae</taxon>
        <taxon>Epilachnini</taxon>
        <taxon>Henosepilachna</taxon>
    </lineage>
</organism>
<gene>
    <name evidence="2" type="ORF">WA026_009698</name>
</gene>
<dbReference type="EMBL" id="JARQZJ010000034">
    <property type="protein sequence ID" value="KAK9875914.1"/>
    <property type="molecule type" value="Genomic_DNA"/>
</dbReference>
<protein>
    <submittedName>
        <fullName evidence="2">Uncharacterized protein</fullName>
    </submittedName>
</protein>
<dbReference type="InterPro" id="IPR001611">
    <property type="entry name" value="Leu-rich_rpt"/>
</dbReference>
<evidence type="ECO:0000313" key="2">
    <source>
        <dbReference type="EMBL" id="KAK9875914.1"/>
    </source>
</evidence>
<dbReference type="Pfam" id="PF13516">
    <property type="entry name" value="LRR_6"/>
    <property type="match status" value="3"/>
</dbReference>
<feature type="region of interest" description="Disordered" evidence="1">
    <location>
        <begin position="81"/>
        <end position="106"/>
    </location>
</feature>
<keyword evidence="3" id="KW-1185">Reference proteome</keyword>
<comment type="caution">
    <text evidence="2">The sequence shown here is derived from an EMBL/GenBank/DDBJ whole genome shotgun (WGS) entry which is preliminary data.</text>
</comment>
<dbReference type="Pfam" id="PF00560">
    <property type="entry name" value="LRR_1"/>
    <property type="match status" value="1"/>
</dbReference>
<dbReference type="AlphaFoldDB" id="A0AAW1TZ32"/>
<accession>A0AAW1TZ32</accession>
<dbReference type="PANTHER" id="PTHR24114:SF2">
    <property type="entry name" value="F-BOX DOMAIN-CONTAINING PROTEIN-RELATED"/>
    <property type="match status" value="1"/>
</dbReference>
<dbReference type="PANTHER" id="PTHR24114">
    <property type="entry name" value="LEUCINE RICH REPEAT FAMILY PROTEIN"/>
    <property type="match status" value="1"/>
</dbReference>
<dbReference type="InterPro" id="IPR032675">
    <property type="entry name" value="LRR_dom_sf"/>
</dbReference>
<dbReference type="SMART" id="SM00368">
    <property type="entry name" value="LRR_RI"/>
    <property type="match status" value="7"/>
</dbReference>